<dbReference type="OrthoDB" id="2574956at2759"/>
<feature type="region of interest" description="Disordered" evidence="1">
    <location>
        <begin position="347"/>
        <end position="382"/>
    </location>
</feature>
<feature type="transmembrane region" description="Helical" evidence="2">
    <location>
        <begin position="141"/>
        <end position="163"/>
    </location>
</feature>
<feature type="region of interest" description="Disordered" evidence="1">
    <location>
        <begin position="387"/>
        <end position="406"/>
    </location>
</feature>
<feature type="transmembrane region" description="Helical" evidence="2">
    <location>
        <begin position="75"/>
        <end position="93"/>
    </location>
</feature>
<dbReference type="Proteomes" id="UP000094819">
    <property type="component" value="Unassembled WGS sequence"/>
</dbReference>
<comment type="caution">
    <text evidence="3">The sequence shown here is derived from an EMBL/GenBank/DDBJ whole genome shotgun (WGS) entry which is preliminary data.</text>
</comment>
<evidence type="ECO:0000313" key="3">
    <source>
        <dbReference type="EMBL" id="ODO08829.1"/>
    </source>
</evidence>
<protein>
    <submittedName>
        <fullName evidence="3">Uncharacterized protein</fullName>
    </submittedName>
</protein>
<dbReference type="GeneID" id="30189775"/>
<dbReference type="AlphaFoldDB" id="A0A1E3K6W7"/>
<proteinExistence type="predicted"/>
<keyword evidence="2" id="KW-0812">Transmembrane</keyword>
<accession>A0A1E3K6W7</accession>
<feature type="region of interest" description="Disordered" evidence="1">
    <location>
        <begin position="262"/>
        <end position="310"/>
    </location>
</feature>
<keyword evidence="2" id="KW-0472">Membrane</keyword>
<keyword evidence="4" id="KW-1185">Reference proteome</keyword>
<organism evidence="3 4">
    <name type="scientific">Cryptococcus wingfieldii CBS 7118</name>
    <dbReference type="NCBI Taxonomy" id="1295528"/>
    <lineage>
        <taxon>Eukaryota</taxon>
        <taxon>Fungi</taxon>
        <taxon>Dikarya</taxon>
        <taxon>Basidiomycota</taxon>
        <taxon>Agaricomycotina</taxon>
        <taxon>Tremellomycetes</taxon>
        <taxon>Tremellales</taxon>
        <taxon>Cryptococcaceae</taxon>
        <taxon>Cryptococcus</taxon>
    </lineage>
</organism>
<feature type="compositionally biased region" description="Low complexity" evidence="1">
    <location>
        <begin position="298"/>
        <end position="309"/>
    </location>
</feature>
<name>A0A1E3K6W7_9TREE</name>
<evidence type="ECO:0000313" key="4">
    <source>
        <dbReference type="Proteomes" id="UP000094819"/>
    </source>
</evidence>
<feature type="compositionally biased region" description="Acidic residues" evidence="1">
    <location>
        <begin position="287"/>
        <end position="297"/>
    </location>
</feature>
<sequence length="406" mass="42781">MARLRSASISSTSTYAPILINPLPTPTPPLTSQNSSRRPSLRYAYPLVFIALLDCLHIAQYLLGTSAKHHASLPAYITTAAFARAALCSAVAFTRKWRTRGGWIGASSGISLTVATWEECRRVLVRGDNAHGDKTTVDGDLTCFLGIFGGFAVCEYLLFLLLLRISPPSYKTHPLALRLPQTHTQSPMPFGFASERATVTPGSFRDRVRGHVRGESGISEWTSEGGGGGQEEDDVFGGVDNDDGDEEESSLLNEDYFSELSGECHPSRSTYTHCRHRSSSSQTDSGAGEDDGEDADDSASSISSSSIIDLPPARSPSALTLALPILPPSLGGGYRWGAAAGEGSIGRSVSSPNAGPLVRKQSGFLGRSWGSGRSTGTGASEACAVGQGEIDSGQGREANGYGTFGP</sequence>
<evidence type="ECO:0000256" key="2">
    <source>
        <dbReference type="SAM" id="Phobius"/>
    </source>
</evidence>
<feature type="transmembrane region" description="Helical" evidence="2">
    <location>
        <begin position="43"/>
        <end position="63"/>
    </location>
</feature>
<reference evidence="3 4" key="1">
    <citation type="submission" date="2016-06" db="EMBL/GenBank/DDBJ databases">
        <title>Evolution of pathogenesis and genome organization in the Tremellales.</title>
        <authorList>
            <person name="Cuomo C."/>
            <person name="Litvintseva A."/>
            <person name="Heitman J."/>
            <person name="Chen Y."/>
            <person name="Sun S."/>
            <person name="Springer D."/>
            <person name="Dromer F."/>
            <person name="Young S."/>
            <person name="Zeng Q."/>
            <person name="Chapman S."/>
            <person name="Gujja S."/>
            <person name="Saif S."/>
            <person name="Birren B."/>
        </authorList>
    </citation>
    <scope>NUCLEOTIDE SEQUENCE [LARGE SCALE GENOMIC DNA]</scope>
    <source>
        <strain evidence="3 4">CBS 7118</strain>
    </source>
</reference>
<feature type="compositionally biased region" description="Acidic residues" evidence="1">
    <location>
        <begin position="230"/>
        <end position="249"/>
    </location>
</feature>
<keyword evidence="2" id="KW-1133">Transmembrane helix</keyword>
<feature type="region of interest" description="Disordered" evidence="1">
    <location>
        <begin position="210"/>
        <end position="249"/>
    </location>
</feature>
<dbReference type="EMBL" id="AWGH01000001">
    <property type="protein sequence ID" value="ODO08829.1"/>
    <property type="molecule type" value="Genomic_DNA"/>
</dbReference>
<dbReference type="RefSeq" id="XP_019035684.1">
    <property type="nucleotide sequence ID" value="XM_019172742.1"/>
</dbReference>
<evidence type="ECO:0000256" key="1">
    <source>
        <dbReference type="SAM" id="MobiDB-lite"/>
    </source>
</evidence>
<gene>
    <name evidence="3" type="ORF">L198_00562</name>
</gene>
<feature type="compositionally biased region" description="Low complexity" evidence="1">
    <location>
        <begin position="366"/>
        <end position="380"/>
    </location>
</feature>